<comment type="caution">
    <text evidence="2">The sequence shown here is derived from an EMBL/GenBank/DDBJ whole genome shotgun (WGS) entry which is preliminary data.</text>
</comment>
<protein>
    <recommendedName>
        <fullName evidence="1">Myb/SANT-like domain-containing protein</fullName>
    </recommendedName>
</protein>
<gene>
    <name evidence="2" type="ORF">GH714_034951</name>
</gene>
<name>A0A6A6KK50_HEVBR</name>
<dbReference type="PANTHER" id="PTHR46250:SF15">
    <property type="entry name" value="OS01G0523800 PROTEIN"/>
    <property type="match status" value="1"/>
</dbReference>
<evidence type="ECO:0000259" key="1">
    <source>
        <dbReference type="Pfam" id="PF12776"/>
    </source>
</evidence>
<dbReference type="InterPro" id="IPR024752">
    <property type="entry name" value="Myb/SANT-like_dom"/>
</dbReference>
<dbReference type="Pfam" id="PF12776">
    <property type="entry name" value="Myb_DNA-bind_3"/>
    <property type="match status" value="1"/>
</dbReference>
<proteinExistence type="predicted"/>
<dbReference type="PANTHER" id="PTHR46250">
    <property type="entry name" value="MYB/SANT-LIKE DNA-BINDING DOMAIN PROTEIN-RELATED"/>
    <property type="match status" value="1"/>
</dbReference>
<evidence type="ECO:0000313" key="2">
    <source>
        <dbReference type="EMBL" id="KAF2289331.1"/>
    </source>
</evidence>
<dbReference type="EMBL" id="JAAGAX010000016">
    <property type="protein sequence ID" value="KAF2289331.1"/>
    <property type="molecule type" value="Genomic_DNA"/>
</dbReference>
<evidence type="ECO:0000313" key="3">
    <source>
        <dbReference type="Proteomes" id="UP000467840"/>
    </source>
</evidence>
<feature type="domain" description="Myb/SANT-like" evidence="1">
    <location>
        <begin position="29"/>
        <end position="118"/>
    </location>
</feature>
<organism evidence="2 3">
    <name type="scientific">Hevea brasiliensis</name>
    <name type="common">Para rubber tree</name>
    <name type="synonym">Siphonia brasiliensis</name>
    <dbReference type="NCBI Taxonomy" id="3981"/>
    <lineage>
        <taxon>Eukaryota</taxon>
        <taxon>Viridiplantae</taxon>
        <taxon>Streptophyta</taxon>
        <taxon>Embryophyta</taxon>
        <taxon>Tracheophyta</taxon>
        <taxon>Spermatophyta</taxon>
        <taxon>Magnoliopsida</taxon>
        <taxon>eudicotyledons</taxon>
        <taxon>Gunneridae</taxon>
        <taxon>Pentapetalae</taxon>
        <taxon>rosids</taxon>
        <taxon>fabids</taxon>
        <taxon>Malpighiales</taxon>
        <taxon>Euphorbiaceae</taxon>
        <taxon>Crotonoideae</taxon>
        <taxon>Micrandreae</taxon>
        <taxon>Hevea</taxon>
    </lineage>
</organism>
<keyword evidence="3" id="KW-1185">Reference proteome</keyword>
<accession>A0A6A6KK50</accession>
<reference evidence="2 3" key="1">
    <citation type="journal article" date="2020" name="Mol. Plant">
        <title>The Chromosome-Based Rubber Tree Genome Provides New Insights into Spurge Genome Evolution and Rubber Biosynthesis.</title>
        <authorList>
            <person name="Liu J."/>
            <person name="Shi C."/>
            <person name="Shi C.C."/>
            <person name="Li W."/>
            <person name="Zhang Q.J."/>
            <person name="Zhang Y."/>
            <person name="Li K."/>
            <person name="Lu H.F."/>
            <person name="Shi C."/>
            <person name="Zhu S.T."/>
            <person name="Xiao Z.Y."/>
            <person name="Nan H."/>
            <person name="Yue Y."/>
            <person name="Zhu X.G."/>
            <person name="Wu Y."/>
            <person name="Hong X.N."/>
            <person name="Fan G.Y."/>
            <person name="Tong Y."/>
            <person name="Zhang D."/>
            <person name="Mao C.L."/>
            <person name="Liu Y.L."/>
            <person name="Hao S.J."/>
            <person name="Liu W.Q."/>
            <person name="Lv M.Q."/>
            <person name="Zhang H.B."/>
            <person name="Liu Y."/>
            <person name="Hu-Tang G.R."/>
            <person name="Wang J.P."/>
            <person name="Wang J.H."/>
            <person name="Sun Y.H."/>
            <person name="Ni S.B."/>
            <person name="Chen W.B."/>
            <person name="Zhang X.C."/>
            <person name="Jiao Y.N."/>
            <person name="Eichler E.E."/>
            <person name="Li G.H."/>
            <person name="Liu X."/>
            <person name="Gao L.Z."/>
        </authorList>
    </citation>
    <scope>NUCLEOTIDE SEQUENCE [LARGE SCALE GENOMIC DNA]</scope>
    <source>
        <strain evidence="3">cv. GT1</strain>
        <tissue evidence="2">Leaf</tissue>
    </source>
</reference>
<dbReference type="Proteomes" id="UP000467840">
    <property type="component" value="Chromosome 8"/>
</dbReference>
<dbReference type="AlphaFoldDB" id="A0A6A6KK50"/>
<sequence length="123" mass="14347">MSGEMAVILMSNSKQVGGKAKNNAHRRIWTKEEDMCMTQILPTVHHEGKYKEGDFKPGYLLELENRMTQKVLESSFEAIHIDSRLSYLKRQFYALHEITEKCNGFGWDNEQTMITDDRTVFNE</sequence>